<dbReference type="PROSITE" id="PS51762">
    <property type="entry name" value="GH16_2"/>
    <property type="match status" value="1"/>
</dbReference>
<keyword evidence="3" id="KW-1185">Reference proteome</keyword>
<dbReference type="CDD" id="cd00413">
    <property type="entry name" value="Glyco_hydrolase_16"/>
    <property type="match status" value="1"/>
</dbReference>
<accession>A0A1H1YDB2</accession>
<evidence type="ECO:0000313" key="2">
    <source>
        <dbReference type="EMBL" id="SDT19402.1"/>
    </source>
</evidence>
<dbReference type="InterPro" id="IPR000757">
    <property type="entry name" value="Beta-glucanase-like"/>
</dbReference>
<dbReference type="Gene3D" id="2.60.120.200">
    <property type="match status" value="1"/>
</dbReference>
<dbReference type="GO" id="GO:0005975">
    <property type="term" value="P:carbohydrate metabolic process"/>
    <property type="evidence" value="ECO:0007669"/>
    <property type="project" value="InterPro"/>
</dbReference>
<gene>
    <name evidence="2" type="ORF">SAMN04488543_3266</name>
</gene>
<dbReference type="InterPro" id="IPR013320">
    <property type="entry name" value="ConA-like_dom_sf"/>
</dbReference>
<sequence>MVGLLVVMVLLPRYIDPRTSLPVDDLPGWRQVVAEDFDAEVPLGGFSSSPYSPGFSAYDGFADTFGHGRYDPAEVLSVQDGSLDWDLHTSEGVHHVAAVVVTVPGSGWGQTYGRYSVRFRSDAVPGYKLAFLLWPDTDRWGEGEIDFPEAHSLDSDAEIVANLYRTGDGADTPGTSAGFDSGVAVADSGWHVATVEWLPSSLTFELDGVVLGTKTAGVPSTSMHWVLQVETAESGPDDSARGHVQVDWVAAWSPE</sequence>
<dbReference type="Proteomes" id="UP000199092">
    <property type="component" value="Chromosome I"/>
</dbReference>
<dbReference type="Pfam" id="PF00722">
    <property type="entry name" value="Glyco_hydro_16"/>
    <property type="match status" value="1"/>
</dbReference>
<reference evidence="2 3" key="1">
    <citation type="submission" date="2016-10" db="EMBL/GenBank/DDBJ databases">
        <authorList>
            <person name="de Groot N.N."/>
        </authorList>
    </citation>
    <scope>NUCLEOTIDE SEQUENCE [LARGE SCALE GENOMIC DNA]</scope>
    <source>
        <strain evidence="2 3">DSM 21741</strain>
    </source>
</reference>
<dbReference type="STRING" id="546871.SAMN04488543_3266"/>
<name>A0A1H1YDB2_9ACTN</name>
<evidence type="ECO:0000313" key="3">
    <source>
        <dbReference type="Proteomes" id="UP000199092"/>
    </source>
</evidence>
<keyword evidence="2" id="KW-0378">Hydrolase</keyword>
<dbReference type="SUPFAM" id="SSF49899">
    <property type="entry name" value="Concanavalin A-like lectins/glucanases"/>
    <property type="match status" value="1"/>
</dbReference>
<protein>
    <submittedName>
        <fullName evidence="2">Glycosyl hydrolases family 16</fullName>
    </submittedName>
</protein>
<proteinExistence type="predicted"/>
<dbReference type="GO" id="GO:0004553">
    <property type="term" value="F:hydrolase activity, hydrolyzing O-glycosyl compounds"/>
    <property type="evidence" value="ECO:0007669"/>
    <property type="project" value="InterPro"/>
</dbReference>
<organism evidence="2 3">
    <name type="scientific">Friedmanniella luteola</name>
    <dbReference type="NCBI Taxonomy" id="546871"/>
    <lineage>
        <taxon>Bacteria</taxon>
        <taxon>Bacillati</taxon>
        <taxon>Actinomycetota</taxon>
        <taxon>Actinomycetes</taxon>
        <taxon>Propionibacteriales</taxon>
        <taxon>Nocardioidaceae</taxon>
        <taxon>Friedmanniella</taxon>
    </lineage>
</organism>
<evidence type="ECO:0000259" key="1">
    <source>
        <dbReference type="PROSITE" id="PS51762"/>
    </source>
</evidence>
<dbReference type="AlphaFoldDB" id="A0A1H1YDB2"/>
<feature type="domain" description="GH16" evidence="1">
    <location>
        <begin position="14"/>
        <end position="255"/>
    </location>
</feature>
<dbReference type="EMBL" id="LT629749">
    <property type="protein sequence ID" value="SDT19402.1"/>
    <property type="molecule type" value="Genomic_DNA"/>
</dbReference>